<keyword evidence="1" id="KW-0614">Plasmid</keyword>
<dbReference type="HOGENOM" id="CLU_1729335_0_0_11"/>
<organism evidence="1 2">
    <name type="scientific">Rhodococcus opacus (strain B4)</name>
    <dbReference type="NCBI Taxonomy" id="632772"/>
    <lineage>
        <taxon>Bacteria</taxon>
        <taxon>Bacillati</taxon>
        <taxon>Actinomycetota</taxon>
        <taxon>Actinomycetes</taxon>
        <taxon>Mycobacteriales</taxon>
        <taxon>Nocardiaceae</taxon>
        <taxon>Rhodococcus</taxon>
    </lineage>
</organism>
<gene>
    <name evidence="1" type="ordered locus">ROP_pROB01-05850</name>
</gene>
<accession>C1BCM9</accession>
<dbReference type="EMBL" id="AP011116">
    <property type="protein sequence ID" value="BAH56084.1"/>
    <property type="molecule type" value="Genomic_DNA"/>
</dbReference>
<reference evidence="1 2" key="1">
    <citation type="submission" date="2009-03" db="EMBL/GenBank/DDBJ databases">
        <title>Comparison of the complete genome sequences of Rhodococcus erythropolis PR4 and Rhodococcus opacus B4.</title>
        <authorList>
            <person name="Takarada H."/>
            <person name="Sekine M."/>
            <person name="Hosoyama A."/>
            <person name="Yamada R."/>
            <person name="Fujisawa T."/>
            <person name="Omata S."/>
            <person name="Shimizu A."/>
            <person name="Tsukatani N."/>
            <person name="Tanikawa S."/>
            <person name="Fujita N."/>
            <person name="Harayama S."/>
        </authorList>
    </citation>
    <scope>NUCLEOTIDE SEQUENCE [LARGE SCALE GENOMIC DNA]</scope>
    <source>
        <strain evidence="1 2">B4</strain>
        <plasmid evidence="1 2">pROB01</plasmid>
    </source>
</reference>
<geneLocation type="plasmid" evidence="1 2">
    <name>pROB01</name>
</geneLocation>
<protein>
    <submittedName>
        <fullName evidence="1">Uncharacterized protein</fullName>
    </submittedName>
</protein>
<dbReference type="Proteomes" id="UP000002212">
    <property type="component" value="Plasmid pROB01"/>
</dbReference>
<dbReference type="KEGG" id="rop:ROP_pROB01-05850"/>
<sequence length="157" mass="17260">MTTDDFVTSASSAFVGAEELNKRAVPLGYAVLTSAHGRLGREDGETFEAHYSVRPFGAEDGGEDRYFPDLEAVGKYLDHLETLPWWRLDLNDGSVEVDGVELTVTDKSSGETIYLGGGWKWMITGSMTSGQVIGENLSQLQVRAEDPPKFGRWRKVG</sequence>
<evidence type="ECO:0000313" key="2">
    <source>
        <dbReference type="Proteomes" id="UP000002212"/>
    </source>
</evidence>
<proteinExistence type="predicted"/>
<name>C1BCM9_RHOOB</name>
<evidence type="ECO:0000313" key="1">
    <source>
        <dbReference type="EMBL" id="BAH56084.1"/>
    </source>
</evidence>
<dbReference type="PATRIC" id="fig|632772.20.peg.8361"/>
<dbReference type="AlphaFoldDB" id="C1BCM9"/>
<dbReference type="RefSeq" id="WP_012687045.1">
    <property type="nucleotide sequence ID" value="NC_012520.1"/>
</dbReference>